<dbReference type="Proteomes" id="UP001642540">
    <property type="component" value="Unassembled WGS sequence"/>
</dbReference>
<proteinExistence type="predicted"/>
<evidence type="ECO:0000313" key="2">
    <source>
        <dbReference type="EMBL" id="CAL8109787.1"/>
    </source>
</evidence>
<evidence type="ECO:0000313" key="3">
    <source>
        <dbReference type="Proteomes" id="UP001642540"/>
    </source>
</evidence>
<feature type="compositionally biased region" description="Polar residues" evidence="1">
    <location>
        <begin position="35"/>
        <end position="52"/>
    </location>
</feature>
<organism evidence="2 3">
    <name type="scientific">Orchesella dallaii</name>
    <dbReference type="NCBI Taxonomy" id="48710"/>
    <lineage>
        <taxon>Eukaryota</taxon>
        <taxon>Metazoa</taxon>
        <taxon>Ecdysozoa</taxon>
        <taxon>Arthropoda</taxon>
        <taxon>Hexapoda</taxon>
        <taxon>Collembola</taxon>
        <taxon>Entomobryomorpha</taxon>
        <taxon>Entomobryoidea</taxon>
        <taxon>Orchesellidae</taxon>
        <taxon>Orchesellinae</taxon>
        <taxon>Orchesella</taxon>
    </lineage>
</organism>
<comment type="caution">
    <text evidence="2">The sequence shown here is derived from an EMBL/GenBank/DDBJ whole genome shotgun (WGS) entry which is preliminary data.</text>
</comment>
<feature type="compositionally biased region" description="Basic and acidic residues" evidence="1">
    <location>
        <begin position="1"/>
        <end position="17"/>
    </location>
</feature>
<gene>
    <name evidence="2" type="ORF">ODALV1_LOCUS13690</name>
</gene>
<sequence length="105" mass="11899">MEYHNVLPKSDETQKDQDDMDCNLDQGDDVESMCLPTSSSSTHETRDNSGLQSEVKVDDRPELQSFFPCVHEKESCDESCSCFRRGILCEASCACFKDCNLKLVY</sequence>
<feature type="compositionally biased region" description="Acidic residues" evidence="1">
    <location>
        <begin position="18"/>
        <end position="31"/>
    </location>
</feature>
<evidence type="ECO:0008006" key="4">
    <source>
        <dbReference type="Google" id="ProtNLM"/>
    </source>
</evidence>
<dbReference type="EMBL" id="CAXLJM020000042">
    <property type="protein sequence ID" value="CAL8109787.1"/>
    <property type="molecule type" value="Genomic_DNA"/>
</dbReference>
<accession>A0ABP1QVY5</accession>
<keyword evidence="3" id="KW-1185">Reference proteome</keyword>
<name>A0ABP1QVY5_9HEXA</name>
<protein>
    <recommendedName>
        <fullName evidence="4">Tesmin/TSO1-like CXC domain-containing protein</fullName>
    </recommendedName>
</protein>
<feature type="region of interest" description="Disordered" evidence="1">
    <location>
        <begin position="1"/>
        <end position="57"/>
    </location>
</feature>
<reference evidence="2 3" key="1">
    <citation type="submission" date="2024-08" db="EMBL/GenBank/DDBJ databases">
        <authorList>
            <person name="Cucini C."/>
            <person name="Frati F."/>
        </authorList>
    </citation>
    <scope>NUCLEOTIDE SEQUENCE [LARGE SCALE GENOMIC DNA]</scope>
</reference>
<evidence type="ECO:0000256" key="1">
    <source>
        <dbReference type="SAM" id="MobiDB-lite"/>
    </source>
</evidence>